<name>A0A5D3CCM7_CUCMM</name>
<dbReference type="EMBL" id="SSTD01011480">
    <property type="protein sequence ID" value="TYK09747.1"/>
    <property type="molecule type" value="Genomic_DNA"/>
</dbReference>
<feature type="compositionally biased region" description="Basic and acidic residues" evidence="2">
    <location>
        <begin position="23"/>
        <end position="32"/>
    </location>
</feature>
<evidence type="ECO:0000256" key="2">
    <source>
        <dbReference type="SAM" id="MobiDB-lite"/>
    </source>
</evidence>
<evidence type="ECO:0000313" key="4">
    <source>
        <dbReference type="Proteomes" id="UP000321947"/>
    </source>
</evidence>
<evidence type="ECO:0000313" key="3">
    <source>
        <dbReference type="EMBL" id="TYK09747.1"/>
    </source>
</evidence>
<feature type="region of interest" description="Disordered" evidence="2">
    <location>
        <begin position="245"/>
        <end position="268"/>
    </location>
</feature>
<accession>A0A5D3CCM7</accession>
<proteinExistence type="predicted"/>
<dbReference type="AlphaFoldDB" id="A0A5D3CCM7"/>
<dbReference type="Proteomes" id="UP000321947">
    <property type="component" value="Unassembled WGS sequence"/>
</dbReference>
<comment type="caution">
    <text evidence="3">The sequence shown here is derived from an EMBL/GenBank/DDBJ whole genome shotgun (WGS) entry which is preliminary data.</text>
</comment>
<feature type="coiled-coil region" evidence="1">
    <location>
        <begin position="88"/>
        <end position="115"/>
    </location>
</feature>
<gene>
    <name evidence="3" type="ORF">E5676_scaffold447G001720</name>
</gene>
<reference evidence="3 4" key="1">
    <citation type="submission" date="2019-08" db="EMBL/GenBank/DDBJ databases">
        <title>Draft genome sequences of two oriental melons (Cucumis melo L. var makuwa).</title>
        <authorList>
            <person name="Kwon S.-Y."/>
        </authorList>
    </citation>
    <scope>NUCLEOTIDE SEQUENCE [LARGE SCALE GENOMIC DNA]</scope>
    <source>
        <strain evidence="4">cv. Chang Bougi</strain>
        <tissue evidence="3">Leaf</tissue>
    </source>
</reference>
<evidence type="ECO:0000256" key="1">
    <source>
        <dbReference type="SAM" id="Coils"/>
    </source>
</evidence>
<feature type="compositionally biased region" description="Polar residues" evidence="2">
    <location>
        <begin position="253"/>
        <end position="266"/>
    </location>
</feature>
<organism evidence="3 4">
    <name type="scientific">Cucumis melo var. makuwa</name>
    <name type="common">Oriental melon</name>
    <dbReference type="NCBI Taxonomy" id="1194695"/>
    <lineage>
        <taxon>Eukaryota</taxon>
        <taxon>Viridiplantae</taxon>
        <taxon>Streptophyta</taxon>
        <taxon>Embryophyta</taxon>
        <taxon>Tracheophyta</taxon>
        <taxon>Spermatophyta</taxon>
        <taxon>Magnoliopsida</taxon>
        <taxon>eudicotyledons</taxon>
        <taxon>Gunneridae</taxon>
        <taxon>Pentapetalae</taxon>
        <taxon>rosids</taxon>
        <taxon>fabids</taxon>
        <taxon>Cucurbitales</taxon>
        <taxon>Cucurbitaceae</taxon>
        <taxon>Benincaseae</taxon>
        <taxon>Cucumis</taxon>
    </lineage>
</organism>
<sequence length="313" mass="35713">MAKKRILAQDLKKKYMSSKQSKSQKDTEEVHFDGLVSEEEKETLKPLIINRVEVQSVKALVEEWREIKLRKQEEFLNKFEKVALSLKKGKAGKTNEEYREELEKELDEESPLEEEVVTPSKKRKVIMKKEVLGEQFAKKCEEKGTKKSLIGEMDLNVDEDVGLGDENVILSIKHININFKIEKGLLPFKGDEPLQDSLSDPLVIIGNAFKGVEDATLTPVVTPSIKTLEKVVDNQLLNENQMPFEDAGETHKPSSPKQTNQASTGITKHKEPIGMMTMKMTYILNSSMRMFFSQYKMGSKKCFNAKPHCKNYN</sequence>
<keyword evidence="1" id="KW-0175">Coiled coil</keyword>
<protein>
    <submittedName>
        <fullName evidence="3">Protein MNN4-like</fullName>
    </submittedName>
</protein>
<feature type="region of interest" description="Disordered" evidence="2">
    <location>
        <begin position="1"/>
        <end position="34"/>
    </location>
</feature>